<comment type="subunit">
    <text evidence="9">Component of the Sec protein translocase complex. Heterotrimer consisting of SecY, SecE and SecG subunits. The heterotrimers can form oligomers, although 1 heterotrimer is thought to be able to translocate proteins. Interacts with the ribosome. Interacts with SecDF, and other proteins may be involved. Interacts with SecA.</text>
</comment>
<comment type="subcellular location">
    <subcellularLocation>
        <location evidence="9">Cell membrane</location>
        <topology evidence="9">Single-pass membrane protein</topology>
    </subcellularLocation>
    <subcellularLocation>
        <location evidence="1">Membrane</location>
    </subcellularLocation>
</comment>
<dbReference type="InterPro" id="IPR038379">
    <property type="entry name" value="SecE_sf"/>
</dbReference>
<evidence type="ECO:0000256" key="1">
    <source>
        <dbReference type="ARBA" id="ARBA00004370"/>
    </source>
</evidence>
<dbReference type="Gene3D" id="1.20.5.1030">
    <property type="entry name" value="Preprotein translocase secy subunit"/>
    <property type="match status" value="1"/>
</dbReference>
<gene>
    <name evidence="9" type="primary">secE</name>
    <name evidence="10" type="ORF">A3J05_01525</name>
</gene>
<keyword evidence="2 9" id="KW-0813">Transport</keyword>
<dbReference type="NCBIfam" id="TIGR00964">
    <property type="entry name" value="secE_bact"/>
    <property type="match status" value="1"/>
</dbReference>
<sequence length="61" mass="6885">MGRIVQFFREVKLELGKVVWPSRREAFKMTGIVALFCAIVAVFLGLIDFGLAKLIGFLVNR</sequence>
<comment type="caution">
    <text evidence="10">The sequence shown here is derived from an EMBL/GenBank/DDBJ whole genome shotgun (WGS) entry which is preliminary data.</text>
</comment>
<dbReference type="GO" id="GO:0008320">
    <property type="term" value="F:protein transmembrane transporter activity"/>
    <property type="evidence" value="ECO:0007669"/>
    <property type="project" value="UniProtKB-UniRule"/>
</dbReference>
<dbReference type="GO" id="GO:0006605">
    <property type="term" value="P:protein targeting"/>
    <property type="evidence" value="ECO:0007669"/>
    <property type="project" value="UniProtKB-UniRule"/>
</dbReference>
<dbReference type="GO" id="GO:0009306">
    <property type="term" value="P:protein secretion"/>
    <property type="evidence" value="ECO:0007669"/>
    <property type="project" value="UniProtKB-UniRule"/>
</dbReference>
<keyword evidence="4 9" id="KW-0812">Transmembrane</keyword>
<accession>A0A1F5QA93</accession>
<keyword evidence="8 9" id="KW-0472">Membrane</keyword>
<evidence type="ECO:0000256" key="8">
    <source>
        <dbReference type="ARBA" id="ARBA00023136"/>
    </source>
</evidence>
<evidence type="ECO:0000256" key="3">
    <source>
        <dbReference type="ARBA" id="ARBA00022475"/>
    </source>
</evidence>
<evidence type="ECO:0000313" key="10">
    <source>
        <dbReference type="EMBL" id="OGE99093.1"/>
    </source>
</evidence>
<dbReference type="Pfam" id="PF00584">
    <property type="entry name" value="SecE"/>
    <property type="match status" value="1"/>
</dbReference>
<dbReference type="HAMAP" id="MF_00422">
    <property type="entry name" value="SecE"/>
    <property type="match status" value="1"/>
</dbReference>
<keyword evidence="6 9" id="KW-1133">Transmembrane helix</keyword>
<protein>
    <recommendedName>
        <fullName evidence="9">Protein translocase subunit SecE</fullName>
    </recommendedName>
</protein>
<evidence type="ECO:0000256" key="2">
    <source>
        <dbReference type="ARBA" id="ARBA00022448"/>
    </source>
</evidence>
<evidence type="ECO:0000256" key="6">
    <source>
        <dbReference type="ARBA" id="ARBA00022989"/>
    </source>
</evidence>
<dbReference type="PANTHER" id="PTHR33910">
    <property type="entry name" value="PROTEIN TRANSLOCASE SUBUNIT SECE"/>
    <property type="match status" value="1"/>
</dbReference>
<comment type="function">
    <text evidence="9">Essential subunit of the Sec protein translocation channel SecYEG. Clamps together the 2 halves of SecY. May contact the channel plug during translocation.</text>
</comment>
<feature type="transmembrane region" description="Helical" evidence="9">
    <location>
        <begin position="32"/>
        <end position="59"/>
    </location>
</feature>
<evidence type="ECO:0000256" key="7">
    <source>
        <dbReference type="ARBA" id="ARBA00023010"/>
    </source>
</evidence>
<evidence type="ECO:0000256" key="5">
    <source>
        <dbReference type="ARBA" id="ARBA00022927"/>
    </source>
</evidence>
<organism evidence="10 11">
    <name type="scientific">Candidatus Doudnabacteria bacterium RIFCSPLOWO2_02_FULL_48_13</name>
    <dbReference type="NCBI Taxonomy" id="1817845"/>
    <lineage>
        <taxon>Bacteria</taxon>
        <taxon>Candidatus Doudnaibacteriota</taxon>
    </lineage>
</organism>
<dbReference type="AlphaFoldDB" id="A0A1F5QA93"/>
<dbReference type="EMBL" id="MFFF01000022">
    <property type="protein sequence ID" value="OGE99093.1"/>
    <property type="molecule type" value="Genomic_DNA"/>
</dbReference>
<dbReference type="GO" id="GO:0065002">
    <property type="term" value="P:intracellular protein transmembrane transport"/>
    <property type="evidence" value="ECO:0007669"/>
    <property type="project" value="UniProtKB-UniRule"/>
</dbReference>
<keyword evidence="3 9" id="KW-1003">Cell membrane</keyword>
<evidence type="ECO:0000256" key="9">
    <source>
        <dbReference type="HAMAP-Rule" id="MF_00422"/>
    </source>
</evidence>
<dbReference type="GO" id="GO:0043952">
    <property type="term" value="P:protein transport by the Sec complex"/>
    <property type="evidence" value="ECO:0007669"/>
    <property type="project" value="UniProtKB-UniRule"/>
</dbReference>
<proteinExistence type="inferred from homology"/>
<dbReference type="GO" id="GO:0005886">
    <property type="term" value="C:plasma membrane"/>
    <property type="evidence" value="ECO:0007669"/>
    <property type="project" value="UniProtKB-SubCell"/>
</dbReference>
<dbReference type="PANTHER" id="PTHR33910:SF1">
    <property type="entry name" value="PROTEIN TRANSLOCASE SUBUNIT SECE"/>
    <property type="match status" value="1"/>
</dbReference>
<comment type="similarity">
    <text evidence="9">Belongs to the SecE/SEC61-gamma family.</text>
</comment>
<keyword evidence="5 9" id="KW-0653">Protein transport</keyword>
<reference evidence="10 11" key="1">
    <citation type="journal article" date="2016" name="Nat. Commun.">
        <title>Thousands of microbial genomes shed light on interconnected biogeochemical processes in an aquifer system.</title>
        <authorList>
            <person name="Anantharaman K."/>
            <person name="Brown C.T."/>
            <person name="Hug L.A."/>
            <person name="Sharon I."/>
            <person name="Castelle C.J."/>
            <person name="Probst A.J."/>
            <person name="Thomas B.C."/>
            <person name="Singh A."/>
            <person name="Wilkins M.J."/>
            <person name="Karaoz U."/>
            <person name="Brodie E.L."/>
            <person name="Williams K.H."/>
            <person name="Hubbard S.S."/>
            <person name="Banfield J.F."/>
        </authorList>
    </citation>
    <scope>NUCLEOTIDE SEQUENCE [LARGE SCALE GENOMIC DNA]</scope>
</reference>
<dbReference type="Proteomes" id="UP000177235">
    <property type="component" value="Unassembled WGS sequence"/>
</dbReference>
<dbReference type="InterPro" id="IPR005807">
    <property type="entry name" value="SecE_bac"/>
</dbReference>
<keyword evidence="7 9" id="KW-0811">Translocation</keyword>
<dbReference type="InterPro" id="IPR001901">
    <property type="entry name" value="Translocase_SecE/Sec61-g"/>
</dbReference>
<dbReference type="PROSITE" id="PS01067">
    <property type="entry name" value="SECE_SEC61G"/>
    <property type="match status" value="1"/>
</dbReference>
<evidence type="ECO:0000256" key="4">
    <source>
        <dbReference type="ARBA" id="ARBA00022692"/>
    </source>
</evidence>
<name>A0A1F5QA93_9BACT</name>
<evidence type="ECO:0000313" key="11">
    <source>
        <dbReference type="Proteomes" id="UP000177235"/>
    </source>
</evidence>